<name>A0A8S0X0X3_CYCAE</name>
<reference evidence="1 2" key="1">
    <citation type="submission" date="2020-01" db="EMBL/GenBank/DDBJ databases">
        <authorList>
            <person name="Gupta K D."/>
        </authorList>
    </citation>
    <scope>NUCLEOTIDE SEQUENCE [LARGE SCALE GENOMIC DNA]</scope>
</reference>
<protein>
    <submittedName>
        <fullName evidence="1">Uncharacterized protein</fullName>
    </submittedName>
</protein>
<evidence type="ECO:0000313" key="1">
    <source>
        <dbReference type="EMBL" id="CAA7263738.1"/>
    </source>
</evidence>
<sequence>MGTAIQSGGNGLSSLPTSVVGGTPTTISFSAPVSTISTGVLGGGMTVTEDTPFSEDPSATVATDAFTTVFPTAFPSVSVTDLPICEVPWVSGTYAGIPSASASVTTGDVGSQNLKAEVKTGAATTLVNTGSVAGLAASVVAGFS</sequence>
<dbReference type="AlphaFoldDB" id="A0A8S0X0X3"/>
<organism evidence="1 2">
    <name type="scientific">Cyclocybe aegerita</name>
    <name type="common">Black poplar mushroom</name>
    <name type="synonym">Agrocybe aegerita</name>
    <dbReference type="NCBI Taxonomy" id="1973307"/>
    <lineage>
        <taxon>Eukaryota</taxon>
        <taxon>Fungi</taxon>
        <taxon>Dikarya</taxon>
        <taxon>Basidiomycota</taxon>
        <taxon>Agaricomycotina</taxon>
        <taxon>Agaricomycetes</taxon>
        <taxon>Agaricomycetidae</taxon>
        <taxon>Agaricales</taxon>
        <taxon>Agaricineae</taxon>
        <taxon>Bolbitiaceae</taxon>
        <taxon>Cyclocybe</taxon>
    </lineage>
</organism>
<dbReference type="EMBL" id="CACVBS010000041">
    <property type="protein sequence ID" value="CAA7263738.1"/>
    <property type="molecule type" value="Genomic_DNA"/>
</dbReference>
<accession>A0A8S0X0X3</accession>
<keyword evidence="2" id="KW-1185">Reference proteome</keyword>
<dbReference type="Proteomes" id="UP000467700">
    <property type="component" value="Unassembled WGS sequence"/>
</dbReference>
<comment type="caution">
    <text evidence="1">The sequence shown here is derived from an EMBL/GenBank/DDBJ whole genome shotgun (WGS) entry which is preliminary data.</text>
</comment>
<proteinExistence type="predicted"/>
<gene>
    <name evidence="1" type="ORF">AAE3_LOCUS6057</name>
</gene>
<evidence type="ECO:0000313" key="2">
    <source>
        <dbReference type="Proteomes" id="UP000467700"/>
    </source>
</evidence>